<comment type="caution">
    <text evidence="1">The sequence shown here is derived from an EMBL/GenBank/DDBJ whole genome shotgun (WGS) entry which is preliminary data.</text>
</comment>
<gene>
    <name evidence="1" type="ORF">GS398_18880</name>
</gene>
<accession>A0A7K1Y274</accession>
<organism evidence="1 2">
    <name type="scientific">Hufsiella ginkgonis</name>
    <dbReference type="NCBI Taxonomy" id="2695274"/>
    <lineage>
        <taxon>Bacteria</taxon>
        <taxon>Pseudomonadati</taxon>
        <taxon>Bacteroidota</taxon>
        <taxon>Sphingobacteriia</taxon>
        <taxon>Sphingobacteriales</taxon>
        <taxon>Sphingobacteriaceae</taxon>
        <taxon>Hufsiella</taxon>
    </lineage>
</organism>
<reference evidence="1 2" key="1">
    <citation type="submission" date="2019-11" db="EMBL/GenBank/DDBJ databases">
        <title>Pedobacter sp. HMF7056 Genome sequencing and assembly.</title>
        <authorList>
            <person name="Kang H."/>
            <person name="Kim H."/>
            <person name="Joh K."/>
        </authorList>
    </citation>
    <scope>NUCLEOTIDE SEQUENCE [LARGE SCALE GENOMIC DNA]</scope>
    <source>
        <strain evidence="1 2">HMF7056</strain>
    </source>
</reference>
<keyword evidence="2" id="KW-1185">Reference proteome</keyword>
<protein>
    <recommendedName>
        <fullName evidence="3">Gliding motility protein RemB</fullName>
    </recommendedName>
</protein>
<dbReference type="Proteomes" id="UP000451233">
    <property type="component" value="Unassembled WGS sequence"/>
</dbReference>
<dbReference type="RefSeq" id="WP_160908381.1">
    <property type="nucleotide sequence ID" value="NZ_WVHS01000005.1"/>
</dbReference>
<evidence type="ECO:0000313" key="2">
    <source>
        <dbReference type="Proteomes" id="UP000451233"/>
    </source>
</evidence>
<dbReference type="AlphaFoldDB" id="A0A7K1Y274"/>
<proteinExistence type="predicted"/>
<sequence>MKPYFLEDSIRKKADSVSMVGKKLHSSWFMRKLFDEHLLEFRRPDFSVTADVMPSIFTGKDVANDRSVWTNSRGFQVQLDIGKKVYIYSYLYETQSLFPEYISRHIQETKVVPGQGRPANFQVDVYNDSKNFDYPIAGGYLSYTPNKFLNVMFGQDKNFIGDGYRSMLLSDVSTNYPFLKINLTLDNVRYMSMWAQFQDPSAPQFSYDNGFRRKWGVFHYLDWNLSRKFSAGFFDAVIWQDADSTSKRGFDVNYLNPFAFLRPVEFNLGSPDNALIGFNLKYNVTNSISAYGQLALDEFRLKELFSNSGWWANKYGVQLGIKANDFFKVPKLNVAAEFNTARPYTYSARSSLQNFGNYNEPLAHPYGANFKEVLGIMSYQYRAFQVRGQMIYASYGIDPANANYGGDILKSYVTRTLEYGNDTGQGINTRLYYGDLKLAWMMNPRINLRLEGGLTLRSERNRLGKNEAALYTIGVKSSFRNLYFDF</sequence>
<name>A0A7K1Y274_9SPHI</name>
<evidence type="ECO:0008006" key="3">
    <source>
        <dbReference type="Google" id="ProtNLM"/>
    </source>
</evidence>
<evidence type="ECO:0000313" key="1">
    <source>
        <dbReference type="EMBL" id="MXV17370.1"/>
    </source>
</evidence>
<dbReference type="EMBL" id="WVHS01000005">
    <property type="protein sequence ID" value="MXV17370.1"/>
    <property type="molecule type" value="Genomic_DNA"/>
</dbReference>